<dbReference type="AlphaFoldDB" id="X1LGJ5"/>
<dbReference type="InterPro" id="IPR001525">
    <property type="entry name" value="C5_MeTfrase"/>
</dbReference>
<proteinExistence type="predicted"/>
<gene>
    <name evidence="4" type="ORF">S06H3_09993</name>
</gene>
<dbReference type="PRINTS" id="PR00105">
    <property type="entry name" value="C5METTRFRASE"/>
</dbReference>
<reference evidence="4" key="1">
    <citation type="journal article" date="2014" name="Front. Microbiol.">
        <title>High frequency of phylogenetically diverse reductive dehalogenase-homologous genes in deep subseafloor sedimentary metagenomes.</title>
        <authorList>
            <person name="Kawai M."/>
            <person name="Futagami T."/>
            <person name="Toyoda A."/>
            <person name="Takaki Y."/>
            <person name="Nishi S."/>
            <person name="Hori S."/>
            <person name="Arai W."/>
            <person name="Tsubouchi T."/>
            <person name="Morono Y."/>
            <person name="Uchiyama I."/>
            <person name="Ito T."/>
            <person name="Fujiyama A."/>
            <person name="Inagaki F."/>
            <person name="Takami H."/>
        </authorList>
    </citation>
    <scope>NUCLEOTIDE SEQUENCE</scope>
    <source>
        <strain evidence="4">Expedition CK06-06</strain>
    </source>
</reference>
<keyword evidence="3" id="KW-0949">S-adenosyl-L-methionine</keyword>
<evidence type="ECO:0008006" key="5">
    <source>
        <dbReference type="Google" id="ProtNLM"/>
    </source>
</evidence>
<evidence type="ECO:0000256" key="1">
    <source>
        <dbReference type="ARBA" id="ARBA00022603"/>
    </source>
</evidence>
<dbReference type="EMBL" id="BARV01004528">
    <property type="protein sequence ID" value="GAI18253.1"/>
    <property type="molecule type" value="Genomic_DNA"/>
</dbReference>
<evidence type="ECO:0000256" key="2">
    <source>
        <dbReference type="ARBA" id="ARBA00022679"/>
    </source>
</evidence>
<dbReference type="GO" id="GO:0008168">
    <property type="term" value="F:methyltransferase activity"/>
    <property type="evidence" value="ECO:0007669"/>
    <property type="project" value="UniProtKB-KW"/>
</dbReference>
<accession>X1LGJ5</accession>
<comment type="caution">
    <text evidence="4">The sequence shown here is derived from an EMBL/GenBank/DDBJ whole genome shotgun (WGS) entry which is preliminary data.</text>
</comment>
<evidence type="ECO:0000313" key="4">
    <source>
        <dbReference type="EMBL" id="GAI18253.1"/>
    </source>
</evidence>
<name>X1LGJ5_9ZZZZ</name>
<dbReference type="InterPro" id="IPR018117">
    <property type="entry name" value="C5_DNA_meth_AS"/>
</dbReference>
<protein>
    <recommendedName>
        <fullName evidence="5">DNA (cytosine-5-)-methyltransferase</fullName>
    </recommendedName>
</protein>
<evidence type="ECO:0000256" key="3">
    <source>
        <dbReference type="ARBA" id="ARBA00022691"/>
    </source>
</evidence>
<keyword evidence="1" id="KW-0489">Methyltransferase</keyword>
<sequence>MKILDLYSGLGGASEAFVEAGHDVVRIDNNPALCDVPHTRIADSSFAYNFIAHEKFDLIWASPPCLEFSNGFHAPKPTAVREGRDFTPDINDLTKAMNIIAWLEPKYWIIENVVGAIKDFEPYLGEPNQIIGSFVLWGKFPQLIVPRDWVHTKTSQDPGSNDPLRSNKRAKIPIEISTATMKAISTPTLGDYL</sequence>
<dbReference type="InterPro" id="IPR029063">
    <property type="entry name" value="SAM-dependent_MTases_sf"/>
</dbReference>
<organism evidence="4">
    <name type="scientific">marine sediment metagenome</name>
    <dbReference type="NCBI Taxonomy" id="412755"/>
    <lineage>
        <taxon>unclassified sequences</taxon>
        <taxon>metagenomes</taxon>
        <taxon>ecological metagenomes</taxon>
    </lineage>
</organism>
<keyword evidence="2" id="KW-0808">Transferase</keyword>
<dbReference type="SUPFAM" id="SSF53335">
    <property type="entry name" value="S-adenosyl-L-methionine-dependent methyltransferases"/>
    <property type="match status" value="1"/>
</dbReference>
<dbReference type="GO" id="GO:0032259">
    <property type="term" value="P:methylation"/>
    <property type="evidence" value="ECO:0007669"/>
    <property type="project" value="UniProtKB-KW"/>
</dbReference>
<dbReference type="Pfam" id="PF00145">
    <property type="entry name" value="DNA_methylase"/>
    <property type="match status" value="1"/>
</dbReference>
<dbReference type="PROSITE" id="PS00094">
    <property type="entry name" value="C5_MTASE_1"/>
    <property type="match status" value="1"/>
</dbReference>
<dbReference type="Gene3D" id="3.40.50.150">
    <property type="entry name" value="Vaccinia Virus protein VP39"/>
    <property type="match status" value="1"/>
</dbReference>